<evidence type="ECO:0000256" key="2">
    <source>
        <dbReference type="ARBA" id="ARBA00005252"/>
    </source>
</evidence>
<dbReference type="EMBL" id="KJ201907">
    <property type="protein sequence ID" value="AHY04355.1"/>
    <property type="molecule type" value="Genomic_DNA"/>
</dbReference>
<organism evidence="12">
    <name type="scientific">Chrysochromulina tobinii</name>
    <dbReference type="NCBI Taxonomy" id="1460289"/>
    <lineage>
        <taxon>Eukaryota</taxon>
        <taxon>Haptista</taxon>
        <taxon>Haptophyta</taxon>
        <taxon>Prymnesiophyceae</taxon>
        <taxon>Prymnesiales</taxon>
        <taxon>Chrysochromulinaceae</taxon>
        <taxon>Chrysochromulina</taxon>
    </lineage>
</organism>
<keyword evidence="7 11" id="KW-1133">Transmembrane helix</keyword>
<evidence type="ECO:0000256" key="1">
    <source>
        <dbReference type="ARBA" id="ARBA00003541"/>
    </source>
</evidence>
<keyword evidence="9 11" id="KW-0472">Membrane</keyword>
<keyword evidence="5 11" id="KW-0812">Transmembrane</keyword>
<proteinExistence type="inferred from homology"/>
<keyword evidence="12" id="KW-0934">Plastid</keyword>
<keyword evidence="4 11" id="KW-0602">Photosynthesis</keyword>
<sequence length="36" mass="3992">MTAAFLPPILVPVVTLIFPGICFALFFVLIEQEEVI</sequence>
<reference evidence="12" key="2">
    <citation type="submission" date="2016-02" db="EMBL/GenBank/DDBJ databases">
        <authorList>
            <person name="Wen L."/>
            <person name="He K."/>
            <person name="Yang H."/>
        </authorList>
    </citation>
    <scope>NUCLEOTIDE SEQUENCE</scope>
    <source>
        <strain evidence="12">CCMP291</strain>
    </source>
</reference>
<gene>
    <name evidence="11 12" type="primary">psaI</name>
    <name evidence="12" type="ORF">ChtoCp_00069</name>
</gene>
<dbReference type="SUPFAM" id="SSF81540">
    <property type="entry name" value="Subunit VIII of photosystem I reaction centre, PsaI"/>
    <property type="match status" value="1"/>
</dbReference>
<reference evidence="12" key="1">
    <citation type="journal article" date="2014" name="BMC Genomics">
        <title>The mitochondrial and chloroplast genomes of the haptophyte Chrysochromulina tobin contain unique repeat structures and gene profiles.</title>
        <authorList>
            <person name="Hovde B.T."/>
            <person name="Starkenburg S.R."/>
            <person name="Hunsperger H.M."/>
            <person name="Mercer L.D."/>
            <person name="Deodato C.R."/>
            <person name="Jha R.K."/>
            <person name="Chertkov O."/>
            <person name="Monnat R.J.Jr."/>
            <person name="Cattolico R.A."/>
        </authorList>
    </citation>
    <scope>NUCLEOTIDE SEQUENCE</scope>
    <source>
        <strain evidence="12">CCMP291</strain>
    </source>
</reference>
<feature type="transmembrane region" description="Helical" evidence="11">
    <location>
        <begin position="6"/>
        <end position="30"/>
    </location>
</feature>
<dbReference type="GO" id="GO:0009535">
    <property type="term" value="C:chloroplast thylakoid membrane"/>
    <property type="evidence" value="ECO:0007669"/>
    <property type="project" value="UniProtKB-SubCell"/>
</dbReference>
<keyword evidence="8 11" id="KW-0793">Thylakoid</keyword>
<evidence type="ECO:0000256" key="10">
    <source>
        <dbReference type="ARBA" id="ARBA00046266"/>
    </source>
</evidence>
<dbReference type="GO" id="GO:0015979">
    <property type="term" value="P:photosynthesis"/>
    <property type="evidence" value="ECO:0007669"/>
    <property type="project" value="UniProtKB-UniRule"/>
</dbReference>
<dbReference type="HAMAP" id="MF_00431">
    <property type="entry name" value="PSI_PsaI"/>
    <property type="match status" value="1"/>
</dbReference>
<comment type="subcellular location">
    <subcellularLocation>
        <location evidence="10">Plastid thylakoid membrane</location>
        <topology evidence="10">Single-pass membrane protein</topology>
    </subcellularLocation>
    <subcellularLocation>
        <location evidence="11">Plastid</location>
        <location evidence="11">Chloroplast thylakoid membrane</location>
        <topology evidence="11">Single-pass membrane protein</topology>
    </subcellularLocation>
</comment>
<protein>
    <recommendedName>
        <fullName evidence="3 11">Photosystem I reaction center subunit VIII</fullName>
        <shortName evidence="11">PSI-I</shortName>
    </recommendedName>
</protein>
<dbReference type="InterPro" id="IPR001302">
    <property type="entry name" value="PSI_PsaI"/>
</dbReference>
<keyword evidence="6 11" id="KW-0603">Photosystem I</keyword>
<dbReference type="GO" id="GO:0009522">
    <property type="term" value="C:photosystem I"/>
    <property type="evidence" value="ECO:0007669"/>
    <property type="project" value="UniProtKB-KW"/>
</dbReference>
<evidence type="ECO:0000256" key="11">
    <source>
        <dbReference type="HAMAP-Rule" id="MF_00431"/>
    </source>
</evidence>
<evidence type="ECO:0000256" key="8">
    <source>
        <dbReference type="ARBA" id="ARBA00023078"/>
    </source>
</evidence>
<dbReference type="NCBIfam" id="TIGR03052">
    <property type="entry name" value="PS_I_psaI"/>
    <property type="match status" value="1"/>
</dbReference>
<comment type="function">
    <text evidence="1 11">May help in the organization of the PsaL subunit.</text>
</comment>
<dbReference type="AlphaFoldDB" id="A0A075DWT5"/>
<accession>A0A075DWT5</accession>
<dbReference type="InterPro" id="IPR036357">
    <property type="entry name" value="PSI_PsaI_sf"/>
</dbReference>
<keyword evidence="12" id="KW-0150">Chloroplast</keyword>
<evidence type="ECO:0000256" key="6">
    <source>
        <dbReference type="ARBA" id="ARBA00022836"/>
    </source>
</evidence>
<evidence type="ECO:0000256" key="9">
    <source>
        <dbReference type="ARBA" id="ARBA00023136"/>
    </source>
</evidence>
<evidence type="ECO:0000313" key="12">
    <source>
        <dbReference type="EMBL" id="AHY04355.1"/>
    </source>
</evidence>
<evidence type="ECO:0000256" key="4">
    <source>
        <dbReference type="ARBA" id="ARBA00022531"/>
    </source>
</evidence>
<geneLocation type="chloroplast" evidence="12"/>
<evidence type="ECO:0000256" key="3">
    <source>
        <dbReference type="ARBA" id="ARBA00019929"/>
    </source>
</evidence>
<name>A0A075DWT5_9EUKA</name>
<evidence type="ECO:0000256" key="7">
    <source>
        <dbReference type="ARBA" id="ARBA00022989"/>
    </source>
</evidence>
<comment type="similarity">
    <text evidence="2 11">Belongs to the PsaI family.</text>
</comment>
<evidence type="ECO:0000256" key="5">
    <source>
        <dbReference type="ARBA" id="ARBA00022692"/>
    </source>
</evidence>